<evidence type="ECO:0000256" key="1">
    <source>
        <dbReference type="ARBA" id="ARBA00012513"/>
    </source>
</evidence>
<dbReference type="Pfam" id="PF00069">
    <property type="entry name" value="Pkinase"/>
    <property type="match status" value="1"/>
</dbReference>
<dbReference type="GO" id="GO:0005524">
    <property type="term" value="F:ATP binding"/>
    <property type="evidence" value="ECO:0007669"/>
    <property type="project" value="UniProtKB-KW"/>
</dbReference>
<dbReference type="STRING" id="1619234.SAMN05421730_100755"/>
<dbReference type="PROSITE" id="PS50011">
    <property type="entry name" value="PROTEIN_KINASE_DOM"/>
    <property type="match status" value="1"/>
</dbReference>
<evidence type="ECO:0000313" key="11">
    <source>
        <dbReference type="EMBL" id="SCP96936.1"/>
    </source>
</evidence>
<feature type="transmembrane region" description="Helical" evidence="9">
    <location>
        <begin position="262"/>
        <end position="281"/>
    </location>
</feature>
<keyword evidence="4" id="KW-0547">Nucleotide-binding</keyword>
<dbReference type="Proteomes" id="UP000199315">
    <property type="component" value="Unassembled WGS sequence"/>
</dbReference>
<evidence type="ECO:0000256" key="6">
    <source>
        <dbReference type="ARBA" id="ARBA00022840"/>
    </source>
</evidence>
<keyword evidence="9" id="KW-0472">Membrane</keyword>
<feature type="transmembrane region" description="Helical" evidence="9">
    <location>
        <begin position="326"/>
        <end position="354"/>
    </location>
</feature>
<dbReference type="PANTHER" id="PTHR24363:SF0">
    <property type="entry name" value="SERINE_THREONINE KINASE LIKE DOMAIN CONTAINING 1"/>
    <property type="match status" value="1"/>
</dbReference>
<keyword evidence="6" id="KW-0067">ATP-binding</keyword>
<dbReference type="PANTHER" id="PTHR24363">
    <property type="entry name" value="SERINE/THREONINE PROTEIN KINASE"/>
    <property type="match status" value="1"/>
</dbReference>
<organism evidence="11 12">
    <name type="scientific">Anaerobium acetethylicum</name>
    <dbReference type="NCBI Taxonomy" id="1619234"/>
    <lineage>
        <taxon>Bacteria</taxon>
        <taxon>Bacillati</taxon>
        <taxon>Bacillota</taxon>
        <taxon>Clostridia</taxon>
        <taxon>Lachnospirales</taxon>
        <taxon>Lachnospiraceae</taxon>
        <taxon>Anaerobium</taxon>
    </lineage>
</organism>
<name>A0A1D3TST7_9FIRM</name>
<dbReference type="GO" id="GO:0004674">
    <property type="term" value="F:protein serine/threonine kinase activity"/>
    <property type="evidence" value="ECO:0007669"/>
    <property type="project" value="UniProtKB-KW"/>
</dbReference>
<evidence type="ECO:0000256" key="9">
    <source>
        <dbReference type="SAM" id="Phobius"/>
    </source>
</evidence>
<dbReference type="InterPro" id="IPR011009">
    <property type="entry name" value="Kinase-like_dom_sf"/>
</dbReference>
<evidence type="ECO:0000256" key="4">
    <source>
        <dbReference type="ARBA" id="ARBA00022741"/>
    </source>
</evidence>
<dbReference type="PROSITE" id="PS00108">
    <property type="entry name" value="PROTEIN_KINASE_ST"/>
    <property type="match status" value="1"/>
</dbReference>
<evidence type="ECO:0000313" key="12">
    <source>
        <dbReference type="Proteomes" id="UP000199315"/>
    </source>
</evidence>
<reference evidence="11 12" key="1">
    <citation type="submission" date="2016-09" db="EMBL/GenBank/DDBJ databases">
        <authorList>
            <person name="Capua I."/>
            <person name="De Benedictis P."/>
            <person name="Joannis T."/>
            <person name="Lombin L.H."/>
            <person name="Cattoli G."/>
        </authorList>
    </citation>
    <scope>NUCLEOTIDE SEQUENCE [LARGE SCALE GENOMIC DNA]</scope>
    <source>
        <strain evidence="11 12">GluBS11</strain>
    </source>
</reference>
<evidence type="ECO:0000256" key="3">
    <source>
        <dbReference type="ARBA" id="ARBA00022679"/>
    </source>
</evidence>
<evidence type="ECO:0000256" key="7">
    <source>
        <dbReference type="ARBA" id="ARBA00047899"/>
    </source>
</evidence>
<keyword evidence="12" id="KW-1185">Reference proteome</keyword>
<feature type="transmembrane region" description="Helical" evidence="9">
    <location>
        <begin position="287"/>
        <end position="305"/>
    </location>
</feature>
<keyword evidence="3" id="KW-0808">Transferase</keyword>
<feature type="domain" description="Protein kinase" evidence="10">
    <location>
        <begin position="1"/>
        <end position="250"/>
    </location>
</feature>
<evidence type="ECO:0000256" key="8">
    <source>
        <dbReference type="ARBA" id="ARBA00048679"/>
    </source>
</evidence>
<dbReference type="AlphaFoldDB" id="A0A1D3TST7"/>
<accession>A0A1D3TST7</accession>
<proteinExistence type="predicted"/>
<keyword evidence="9" id="KW-1133">Transmembrane helix</keyword>
<dbReference type="EC" id="2.7.11.1" evidence="1"/>
<dbReference type="InterPro" id="IPR000719">
    <property type="entry name" value="Prot_kinase_dom"/>
</dbReference>
<dbReference type="Gene3D" id="1.10.510.10">
    <property type="entry name" value="Transferase(Phosphotransferase) domain 1"/>
    <property type="match status" value="1"/>
</dbReference>
<comment type="catalytic activity">
    <reaction evidence="8">
        <text>L-seryl-[protein] + ATP = O-phospho-L-seryl-[protein] + ADP + H(+)</text>
        <dbReference type="Rhea" id="RHEA:17989"/>
        <dbReference type="Rhea" id="RHEA-COMP:9863"/>
        <dbReference type="Rhea" id="RHEA-COMP:11604"/>
        <dbReference type="ChEBI" id="CHEBI:15378"/>
        <dbReference type="ChEBI" id="CHEBI:29999"/>
        <dbReference type="ChEBI" id="CHEBI:30616"/>
        <dbReference type="ChEBI" id="CHEBI:83421"/>
        <dbReference type="ChEBI" id="CHEBI:456216"/>
        <dbReference type="EC" id="2.7.11.1"/>
    </reaction>
</comment>
<dbReference type="SUPFAM" id="SSF56112">
    <property type="entry name" value="Protein kinase-like (PK-like)"/>
    <property type="match status" value="1"/>
</dbReference>
<protein>
    <recommendedName>
        <fullName evidence="1">non-specific serine/threonine protein kinase</fullName>
        <ecNumber evidence="1">2.7.11.1</ecNumber>
    </recommendedName>
</protein>
<comment type="catalytic activity">
    <reaction evidence="7">
        <text>L-threonyl-[protein] + ATP = O-phospho-L-threonyl-[protein] + ADP + H(+)</text>
        <dbReference type="Rhea" id="RHEA:46608"/>
        <dbReference type="Rhea" id="RHEA-COMP:11060"/>
        <dbReference type="Rhea" id="RHEA-COMP:11605"/>
        <dbReference type="ChEBI" id="CHEBI:15378"/>
        <dbReference type="ChEBI" id="CHEBI:30013"/>
        <dbReference type="ChEBI" id="CHEBI:30616"/>
        <dbReference type="ChEBI" id="CHEBI:61977"/>
        <dbReference type="ChEBI" id="CHEBI:456216"/>
        <dbReference type="EC" id="2.7.11.1"/>
    </reaction>
</comment>
<evidence type="ECO:0000256" key="2">
    <source>
        <dbReference type="ARBA" id="ARBA00022527"/>
    </source>
</evidence>
<evidence type="ECO:0000256" key="5">
    <source>
        <dbReference type="ARBA" id="ARBA00022777"/>
    </source>
</evidence>
<dbReference type="EMBL" id="FMKA01000007">
    <property type="protein sequence ID" value="SCP96936.1"/>
    <property type="molecule type" value="Genomic_DNA"/>
</dbReference>
<evidence type="ECO:0000259" key="10">
    <source>
        <dbReference type="PROSITE" id="PS50011"/>
    </source>
</evidence>
<dbReference type="InterPro" id="IPR008271">
    <property type="entry name" value="Ser/Thr_kinase_AS"/>
</dbReference>
<keyword evidence="9" id="KW-0812">Transmembrane</keyword>
<gene>
    <name evidence="11" type="ORF">SAMN05421730_100755</name>
</gene>
<keyword evidence="5 11" id="KW-0418">Kinase</keyword>
<keyword evidence="2 11" id="KW-0723">Serine/threonine-protein kinase</keyword>
<sequence>MDFSKRLSISYYKSIATLNDEHKVYLVQHQESQKIFVKKFLNVYNADIYQHLQTTPIVGIPQIIEMYEDDHSLQIIEEYISGETLQDKIDARSLAQSDITHYINELCIILNKLHSLNPPIIHRDIKPSNIIITSYNHVVLLDFNAAKYFTIEKSSDTVLLGTKGYAAPEQYGFGSSSQQTDIYAIGVLLKELAYSLKTPTHEFDDIISKCTQINPADRFKSVSELQTKLSTEQTNDNAGFLKIESWKSLIPPGFRTHTPWRMILATIGYLLIFWLCLTLETEDVTGIGLWIERIFCLSIFLSVVFSSSNYLNIQKIIPLCQHKNHIIHFIGIIILNVMFISVLMFSMVILLGFFHI</sequence>
<dbReference type="SMART" id="SM00220">
    <property type="entry name" value="S_TKc"/>
    <property type="match status" value="1"/>
</dbReference>